<feature type="region of interest" description="Disordered" evidence="1">
    <location>
        <begin position="36"/>
        <end position="78"/>
    </location>
</feature>
<evidence type="ECO:0000313" key="2">
    <source>
        <dbReference type="EMBL" id="GFS31812.1"/>
    </source>
</evidence>
<evidence type="ECO:0000256" key="1">
    <source>
        <dbReference type="SAM" id="MobiDB-lite"/>
    </source>
</evidence>
<dbReference type="Proteomes" id="UP000887013">
    <property type="component" value="Unassembled WGS sequence"/>
</dbReference>
<gene>
    <name evidence="2" type="ORF">NPIL_435981</name>
</gene>
<organism evidence="2 3">
    <name type="scientific">Nephila pilipes</name>
    <name type="common">Giant wood spider</name>
    <name type="synonym">Nephila maculata</name>
    <dbReference type="NCBI Taxonomy" id="299642"/>
    <lineage>
        <taxon>Eukaryota</taxon>
        <taxon>Metazoa</taxon>
        <taxon>Ecdysozoa</taxon>
        <taxon>Arthropoda</taxon>
        <taxon>Chelicerata</taxon>
        <taxon>Arachnida</taxon>
        <taxon>Araneae</taxon>
        <taxon>Araneomorphae</taxon>
        <taxon>Entelegynae</taxon>
        <taxon>Araneoidea</taxon>
        <taxon>Nephilidae</taxon>
        <taxon>Nephila</taxon>
    </lineage>
</organism>
<dbReference type="AlphaFoldDB" id="A0A8X6J3Q4"/>
<evidence type="ECO:0000313" key="3">
    <source>
        <dbReference type="Proteomes" id="UP000887013"/>
    </source>
</evidence>
<name>A0A8X6J3Q4_NEPPI</name>
<dbReference type="EMBL" id="BMAW01041991">
    <property type="protein sequence ID" value="GFS31812.1"/>
    <property type="molecule type" value="Genomic_DNA"/>
</dbReference>
<keyword evidence="3" id="KW-1185">Reference proteome</keyword>
<accession>A0A8X6J3Q4</accession>
<comment type="caution">
    <text evidence="2">The sequence shown here is derived from an EMBL/GenBank/DDBJ whole genome shotgun (WGS) entry which is preliminary data.</text>
</comment>
<protein>
    <submittedName>
        <fullName evidence="2">Uncharacterized protein</fullName>
    </submittedName>
</protein>
<sequence>MGYLLGGFPEEEVRCVCDPQNAKIFVNKRTSYMSAEESVGDNSTYHKVAEPPNLGPSSPRKPQGAQIAGIPNATDVPKDSQCSLVIAISETDGTASTTARARISLPSDWSLFLLSLCSE</sequence>
<proteinExistence type="predicted"/>
<reference evidence="2" key="1">
    <citation type="submission" date="2020-08" db="EMBL/GenBank/DDBJ databases">
        <title>Multicomponent nature underlies the extraordinary mechanical properties of spider dragline silk.</title>
        <authorList>
            <person name="Kono N."/>
            <person name="Nakamura H."/>
            <person name="Mori M."/>
            <person name="Yoshida Y."/>
            <person name="Ohtoshi R."/>
            <person name="Malay A.D."/>
            <person name="Moran D.A.P."/>
            <person name="Tomita M."/>
            <person name="Numata K."/>
            <person name="Arakawa K."/>
        </authorList>
    </citation>
    <scope>NUCLEOTIDE SEQUENCE</scope>
</reference>